<evidence type="ECO:0000313" key="6">
    <source>
        <dbReference type="Proteomes" id="UP001162060"/>
    </source>
</evidence>
<protein>
    <recommendedName>
        <fullName evidence="7">RxLR effector protein</fullName>
    </recommendedName>
</protein>
<feature type="region of interest" description="Disordered" evidence="2">
    <location>
        <begin position="22"/>
        <end position="50"/>
    </location>
</feature>
<evidence type="ECO:0000256" key="1">
    <source>
        <dbReference type="SAM" id="Coils"/>
    </source>
</evidence>
<feature type="signal peptide" evidence="3">
    <location>
        <begin position="1"/>
        <end position="20"/>
    </location>
</feature>
<evidence type="ECO:0008006" key="7">
    <source>
        <dbReference type="Google" id="ProtNLM"/>
    </source>
</evidence>
<comment type="caution">
    <text evidence="4">The sequence shown here is derived from an EMBL/GenBank/DDBJ whole genome shotgun (WGS) entry which is preliminary data.</text>
</comment>
<dbReference type="EMBL" id="CAKLBY020000309">
    <property type="protein sequence ID" value="CAK7944640.1"/>
    <property type="molecule type" value="Genomic_DNA"/>
</dbReference>
<evidence type="ECO:0000313" key="4">
    <source>
        <dbReference type="EMBL" id="CAK7933216.1"/>
    </source>
</evidence>
<feature type="compositionally biased region" description="Polar residues" evidence="2">
    <location>
        <begin position="27"/>
        <end position="36"/>
    </location>
</feature>
<organism evidence="4 6">
    <name type="scientific">Peronospora matthiolae</name>
    <dbReference type="NCBI Taxonomy" id="2874970"/>
    <lineage>
        <taxon>Eukaryota</taxon>
        <taxon>Sar</taxon>
        <taxon>Stramenopiles</taxon>
        <taxon>Oomycota</taxon>
        <taxon>Peronosporomycetes</taxon>
        <taxon>Peronosporales</taxon>
        <taxon>Peronosporaceae</taxon>
        <taxon>Peronospora</taxon>
    </lineage>
</organism>
<evidence type="ECO:0000256" key="2">
    <source>
        <dbReference type="SAM" id="MobiDB-lite"/>
    </source>
</evidence>
<gene>
    <name evidence="4" type="ORF">PM001_LOCUS18366</name>
    <name evidence="5" type="ORF">PM001_LOCUS29790</name>
</gene>
<dbReference type="EMBL" id="CAKLBY020000193">
    <property type="protein sequence ID" value="CAK7933216.1"/>
    <property type="molecule type" value="Genomic_DNA"/>
</dbReference>
<feature type="coiled-coil region" evidence="1">
    <location>
        <begin position="92"/>
        <end position="120"/>
    </location>
</feature>
<dbReference type="Proteomes" id="UP001162060">
    <property type="component" value="Unassembled WGS sequence"/>
</dbReference>
<keyword evidence="3" id="KW-0732">Signal</keyword>
<sequence length="176" mass="20168">MFRFGKVLFAAFIVTTSTSAHVRGTENDGSSTNQALTDDTEVTTTHQTGELDTVQPVTDDAEDEEERMFTWATKLRSSIRGKWKAMEKSIDMKTIERLEKKEEQLRKKALNEKATEIARKRYDLFIKHGGDPKQYYTKLGLDGQGPAVKLRHDPRFLDYLAFSKHWGKKRDILSPA</sequence>
<keyword evidence="1" id="KW-0175">Coiled coil</keyword>
<dbReference type="AlphaFoldDB" id="A0AAV1UEN7"/>
<reference evidence="4" key="1">
    <citation type="submission" date="2024-01" db="EMBL/GenBank/DDBJ databases">
        <authorList>
            <person name="Webb A."/>
        </authorList>
    </citation>
    <scope>NUCLEOTIDE SEQUENCE</scope>
    <source>
        <strain evidence="4">Pm1</strain>
    </source>
</reference>
<feature type="chain" id="PRO_5044714160" description="RxLR effector protein" evidence="3">
    <location>
        <begin position="21"/>
        <end position="176"/>
    </location>
</feature>
<name>A0AAV1UEN7_9STRA</name>
<proteinExistence type="predicted"/>
<accession>A0AAV1UEN7</accession>
<evidence type="ECO:0000313" key="5">
    <source>
        <dbReference type="EMBL" id="CAK7944640.1"/>
    </source>
</evidence>
<evidence type="ECO:0000256" key="3">
    <source>
        <dbReference type="SAM" id="SignalP"/>
    </source>
</evidence>